<protein>
    <submittedName>
        <fullName evidence="1">Uncharacterized protein</fullName>
    </submittedName>
</protein>
<dbReference type="AlphaFoldDB" id="A0AAV4GYI7"/>
<reference evidence="1 2" key="1">
    <citation type="journal article" date="2021" name="Elife">
        <title>Chloroplast acquisition without the gene transfer in kleptoplastic sea slugs, Plakobranchus ocellatus.</title>
        <authorList>
            <person name="Maeda T."/>
            <person name="Takahashi S."/>
            <person name="Yoshida T."/>
            <person name="Shimamura S."/>
            <person name="Takaki Y."/>
            <person name="Nagai Y."/>
            <person name="Toyoda A."/>
            <person name="Suzuki Y."/>
            <person name="Arimoto A."/>
            <person name="Ishii H."/>
            <person name="Satoh N."/>
            <person name="Nishiyama T."/>
            <person name="Hasebe M."/>
            <person name="Maruyama T."/>
            <person name="Minagawa J."/>
            <person name="Obokata J."/>
            <person name="Shigenobu S."/>
        </authorList>
    </citation>
    <scope>NUCLEOTIDE SEQUENCE [LARGE SCALE GENOMIC DNA]</scope>
</reference>
<sequence>MGKEEGREAEAVTVSYETTGEEAEGGGSGRLTEGLERLNLVTLRIRRVEDEGQLGSVVSACDSWSSGGGFDSQQRSMLELPGESNLSNLWSIYSSVK</sequence>
<keyword evidence="2" id="KW-1185">Reference proteome</keyword>
<evidence type="ECO:0000313" key="1">
    <source>
        <dbReference type="EMBL" id="GFR90220.1"/>
    </source>
</evidence>
<dbReference type="EMBL" id="BMAT01012331">
    <property type="protein sequence ID" value="GFR90220.1"/>
    <property type="molecule type" value="Genomic_DNA"/>
</dbReference>
<evidence type="ECO:0000313" key="2">
    <source>
        <dbReference type="Proteomes" id="UP000762676"/>
    </source>
</evidence>
<organism evidence="1 2">
    <name type="scientific">Elysia marginata</name>
    <dbReference type="NCBI Taxonomy" id="1093978"/>
    <lineage>
        <taxon>Eukaryota</taxon>
        <taxon>Metazoa</taxon>
        <taxon>Spiralia</taxon>
        <taxon>Lophotrochozoa</taxon>
        <taxon>Mollusca</taxon>
        <taxon>Gastropoda</taxon>
        <taxon>Heterobranchia</taxon>
        <taxon>Euthyneura</taxon>
        <taxon>Panpulmonata</taxon>
        <taxon>Sacoglossa</taxon>
        <taxon>Placobranchoidea</taxon>
        <taxon>Plakobranchidae</taxon>
        <taxon>Elysia</taxon>
    </lineage>
</organism>
<proteinExistence type="predicted"/>
<gene>
    <name evidence="1" type="ORF">ElyMa_006145400</name>
</gene>
<dbReference type="Proteomes" id="UP000762676">
    <property type="component" value="Unassembled WGS sequence"/>
</dbReference>
<comment type="caution">
    <text evidence="1">The sequence shown here is derived from an EMBL/GenBank/DDBJ whole genome shotgun (WGS) entry which is preliminary data.</text>
</comment>
<name>A0AAV4GYI7_9GAST</name>
<accession>A0AAV4GYI7</accession>